<dbReference type="InterPro" id="IPR006295">
    <property type="entry name" value="DNA_primase_DnaG"/>
</dbReference>
<keyword evidence="11 12" id="KW-0804">Transcription</keyword>
<comment type="subunit">
    <text evidence="12">Monomer. Interacts with DnaB.</text>
</comment>
<comment type="similarity">
    <text evidence="12 13">Belongs to the DnaG primase family.</text>
</comment>
<proteinExistence type="inferred from homology"/>
<evidence type="ECO:0000256" key="14">
    <source>
        <dbReference type="PIRSR" id="PIRSR002811-1"/>
    </source>
</evidence>
<sequence length="573" mass="64818">MARRSGDTIEAIKARLNIVDIVRRYVDLRQVGDRWAGVCPFHQETKPSLSVHPEKGFFYCFGCQASGDLFDFYCMINGLEFRQALEELAREAGVTLNDRPDPQAAQRQQERRACLEMHSLAQSFFQRQLESAEARQAREYLEARGVDETMQDYFGLGYAPEQWQALCGHLQQSGYSPQKGVTAGLLSQNKKGRIYDRFRGRVTFPIHDLGGKVIAFGGRVIGEGEPKYLNSSDSPIYKKGAHLYGLYQARQAVTQSKEVLLTEGYADVIALVRYGFTNACGVLGTALTEEQVRRLAGLARRVTLVYDGDRAGRQAASRSAEMLLRQGVQCRVVSLPDGEDVDSLLQGQGAAGFQRYVREAEEGLSFCLRVLRESGVAREILRWATEFLNGLHDSTWQAYFLPRVAAGLELSETELRRAVDGNREAKTSGGAQQRGQRLERTSPGQRDRELLHFAISFPAYTKRLDVLGLDHALATERGRQLWRKIQAFSREELLLHLDEGEKRFYIQSELDPIPAERERLVWEGIEQFLHRTRQDEKLHEMRTALKKAQEAGDAEEMDRLLQAYTDMLGGLNE</sequence>
<evidence type="ECO:0000256" key="4">
    <source>
        <dbReference type="ARBA" id="ARBA00022695"/>
    </source>
</evidence>
<dbReference type="InterPro" id="IPR006171">
    <property type="entry name" value="TOPRIM_dom"/>
</dbReference>
<evidence type="ECO:0000259" key="16">
    <source>
        <dbReference type="PROSITE" id="PS50880"/>
    </source>
</evidence>
<evidence type="ECO:0000256" key="7">
    <source>
        <dbReference type="ARBA" id="ARBA00022771"/>
    </source>
</evidence>
<feature type="domain" description="Toprim" evidence="16">
    <location>
        <begin position="257"/>
        <end position="338"/>
    </location>
</feature>
<dbReference type="PIRSF" id="PIRSF002811">
    <property type="entry name" value="DnaG"/>
    <property type="match status" value="1"/>
</dbReference>
<evidence type="ECO:0000256" key="1">
    <source>
        <dbReference type="ARBA" id="ARBA00022478"/>
    </source>
</evidence>
<accession>C8X4F6</accession>
<dbReference type="PANTHER" id="PTHR30313">
    <property type="entry name" value="DNA PRIMASE"/>
    <property type="match status" value="1"/>
</dbReference>
<organism evidence="17 18">
    <name type="scientific">Desulfohalobium retbaense (strain ATCC 49708 / DSM 5692 / JCM 16813 / HR100)</name>
    <dbReference type="NCBI Taxonomy" id="485915"/>
    <lineage>
        <taxon>Bacteria</taxon>
        <taxon>Pseudomonadati</taxon>
        <taxon>Thermodesulfobacteriota</taxon>
        <taxon>Desulfovibrionia</taxon>
        <taxon>Desulfovibrionales</taxon>
        <taxon>Desulfohalobiaceae</taxon>
        <taxon>Desulfohalobium</taxon>
    </lineage>
</organism>
<dbReference type="Pfam" id="PF08275">
    <property type="entry name" value="DNAG_N"/>
    <property type="match status" value="1"/>
</dbReference>
<dbReference type="GO" id="GO:0006269">
    <property type="term" value="P:DNA replication, synthesis of primer"/>
    <property type="evidence" value="ECO:0007669"/>
    <property type="project" value="UniProtKB-UniRule"/>
</dbReference>
<dbReference type="FunFam" id="3.90.580.10:FF:000001">
    <property type="entry name" value="DNA primase"/>
    <property type="match status" value="1"/>
</dbReference>
<comment type="catalytic activity">
    <reaction evidence="12">
        <text>ssDNA + n NTP = ssDNA/pppN(pN)n-1 hybrid + (n-1) diphosphate.</text>
        <dbReference type="EC" id="2.7.7.101"/>
    </reaction>
</comment>
<comment type="domain">
    <text evidence="12">Contains an N-terminal zinc-binding domain, a central core domain that contains the primase activity, and a C-terminal DnaB-binding domain.</text>
</comment>
<keyword evidence="9" id="KW-0460">Magnesium</keyword>
<evidence type="ECO:0000256" key="9">
    <source>
        <dbReference type="ARBA" id="ARBA00022842"/>
    </source>
</evidence>
<dbReference type="Gene3D" id="3.90.580.10">
    <property type="entry name" value="Zinc finger, CHC2-type domain"/>
    <property type="match status" value="1"/>
</dbReference>
<protein>
    <recommendedName>
        <fullName evidence="12 13">DNA primase</fullName>
        <ecNumber evidence="12">2.7.7.101</ecNumber>
    </recommendedName>
</protein>
<evidence type="ECO:0000256" key="3">
    <source>
        <dbReference type="ARBA" id="ARBA00022679"/>
    </source>
</evidence>
<dbReference type="eggNOG" id="COG0358">
    <property type="taxonomic scope" value="Bacteria"/>
</dbReference>
<evidence type="ECO:0000256" key="5">
    <source>
        <dbReference type="ARBA" id="ARBA00022705"/>
    </source>
</evidence>
<dbReference type="InterPro" id="IPR034151">
    <property type="entry name" value="TOPRIM_DnaG_bac"/>
</dbReference>
<dbReference type="CDD" id="cd03364">
    <property type="entry name" value="TOPRIM_DnaG_primases"/>
    <property type="match status" value="1"/>
</dbReference>
<dbReference type="GO" id="GO:0003899">
    <property type="term" value="F:DNA-directed RNA polymerase activity"/>
    <property type="evidence" value="ECO:0007669"/>
    <property type="project" value="UniProtKB-UniRule"/>
</dbReference>
<dbReference type="PANTHER" id="PTHR30313:SF2">
    <property type="entry name" value="DNA PRIMASE"/>
    <property type="match status" value="1"/>
</dbReference>
<feature type="region of interest" description="Disordered" evidence="15">
    <location>
        <begin position="419"/>
        <end position="444"/>
    </location>
</feature>
<dbReference type="SMART" id="SM00493">
    <property type="entry name" value="TOPRIM"/>
    <property type="match status" value="1"/>
</dbReference>
<evidence type="ECO:0000256" key="6">
    <source>
        <dbReference type="ARBA" id="ARBA00022723"/>
    </source>
</evidence>
<dbReference type="Gene3D" id="3.90.980.10">
    <property type="entry name" value="DNA primase, catalytic core, N-terminal domain"/>
    <property type="match status" value="1"/>
</dbReference>
<dbReference type="FunFam" id="3.90.980.10:FF:000001">
    <property type="entry name" value="DNA primase"/>
    <property type="match status" value="1"/>
</dbReference>
<keyword evidence="10 12" id="KW-0238">DNA-binding</keyword>
<dbReference type="OrthoDB" id="9803773at2"/>
<dbReference type="GO" id="GO:0008270">
    <property type="term" value="F:zinc ion binding"/>
    <property type="evidence" value="ECO:0007669"/>
    <property type="project" value="UniProtKB-UniRule"/>
</dbReference>
<keyword evidence="18" id="KW-1185">Reference proteome</keyword>
<dbReference type="GO" id="GO:0005737">
    <property type="term" value="C:cytoplasm"/>
    <property type="evidence" value="ECO:0007669"/>
    <property type="project" value="TreeGrafter"/>
</dbReference>
<keyword evidence="4 12" id="KW-0548">Nucleotidyltransferase</keyword>
<dbReference type="NCBIfam" id="TIGR01391">
    <property type="entry name" value="dnaG"/>
    <property type="match status" value="1"/>
</dbReference>
<dbReference type="InterPro" id="IPR037068">
    <property type="entry name" value="DNA_primase_core_N_sf"/>
</dbReference>
<evidence type="ECO:0000256" key="11">
    <source>
        <dbReference type="ARBA" id="ARBA00023163"/>
    </source>
</evidence>
<evidence type="ECO:0000256" key="12">
    <source>
        <dbReference type="HAMAP-Rule" id="MF_00974"/>
    </source>
</evidence>
<dbReference type="SMART" id="SM00400">
    <property type="entry name" value="ZnF_CHCC"/>
    <property type="match status" value="1"/>
</dbReference>
<evidence type="ECO:0000256" key="15">
    <source>
        <dbReference type="SAM" id="MobiDB-lite"/>
    </source>
</evidence>
<evidence type="ECO:0000313" key="18">
    <source>
        <dbReference type="Proteomes" id="UP000001052"/>
    </source>
</evidence>
<dbReference type="InterPro" id="IPR036977">
    <property type="entry name" value="DNA_primase_Znf_CHC2"/>
</dbReference>
<dbReference type="KEGG" id="drt:Dret_1895"/>
<dbReference type="SUPFAM" id="SSF57783">
    <property type="entry name" value="Zinc beta-ribbon"/>
    <property type="match status" value="1"/>
</dbReference>
<evidence type="ECO:0000256" key="8">
    <source>
        <dbReference type="ARBA" id="ARBA00022833"/>
    </source>
</evidence>
<comment type="function">
    <text evidence="12 13">RNA polymerase that catalyzes the synthesis of short RNA molecules used as primers for DNA polymerase during DNA replication.</text>
</comment>
<keyword evidence="2 12" id="KW-0639">Primosome</keyword>
<dbReference type="GO" id="GO:0000428">
    <property type="term" value="C:DNA-directed RNA polymerase complex"/>
    <property type="evidence" value="ECO:0007669"/>
    <property type="project" value="UniProtKB-KW"/>
</dbReference>
<gene>
    <name evidence="12" type="primary">dnaG</name>
    <name evidence="17" type="ordered locus">Dret_1895</name>
</gene>
<dbReference type="GO" id="GO:1990077">
    <property type="term" value="C:primosome complex"/>
    <property type="evidence" value="ECO:0007669"/>
    <property type="project" value="UniProtKB-KW"/>
</dbReference>
<dbReference type="HOGENOM" id="CLU_013501_3_1_7"/>
<dbReference type="GO" id="GO:0003677">
    <property type="term" value="F:DNA binding"/>
    <property type="evidence" value="ECO:0007669"/>
    <property type="project" value="UniProtKB-KW"/>
</dbReference>
<comment type="cofactor">
    <cofactor evidence="12 13 14">
        <name>Zn(2+)</name>
        <dbReference type="ChEBI" id="CHEBI:29105"/>
    </cofactor>
    <text evidence="12 13 14">Binds 1 zinc ion per monomer.</text>
</comment>
<evidence type="ECO:0000313" key="17">
    <source>
        <dbReference type="EMBL" id="ACV69179.1"/>
    </source>
</evidence>
<dbReference type="Pfam" id="PF13155">
    <property type="entry name" value="Toprim_2"/>
    <property type="match status" value="1"/>
</dbReference>
<dbReference type="Proteomes" id="UP000001052">
    <property type="component" value="Chromosome"/>
</dbReference>
<dbReference type="InterPro" id="IPR030846">
    <property type="entry name" value="DnaG_bac"/>
</dbReference>
<evidence type="ECO:0000256" key="10">
    <source>
        <dbReference type="ARBA" id="ARBA00023125"/>
    </source>
</evidence>
<evidence type="ECO:0000256" key="2">
    <source>
        <dbReference type="ARBA" id="ARBA00022515"/>
    </source>
</evidence>
<keyword evidence="7 12" id="KW-0863">Zinc-finger</keyword>
<dbReference type="AlphaFoldDB" id="C8X4F6"/>
<reference evidence="17 18" key="2">
    <citation type="journal article" date="2010" name="Stand. Genomic Sci.">
        <title>Complete genome sequence of Desulfohalobium retbaense type strain (HR(100)).</title>
        <authorList>
            <person name="Spring S."/>
            <person name="Nolan M."/>
            <person name="Lapidus A."/>
            <person name="Glavina Del Rio T."/>
            <person name="Copeland A."/>
            <person name="Tice H."/>
            <person name="Cheng J.F."/>
            <person name="Lucas S."/>
            <person name="Land M."/>
            <person name="Chen F."/>
            <person name="Bruce D."/>
            <person name="Goodwin L."/>
            <person name="Pitluck S."/>
            <person name="Ivanova N."/>
            <person name="Mavromatis K."/>
            <person name="Mikhailova N."/>
            <person name="Pati A."/>
            <person name="Chen A."/>
            <person name="Palaniappan K."/>
            <person name="Hauser L."/>
            <person name="Chang Y.J."/>
            <person name="Jeffries C.D."/>
            <person name="Munk C."/>
            <person name="Kiss H."/>
            <person name="Chain P."/>
            <person name="Han C."/>
            <person name="Brettin T."/>
            <person name="Detter J.C."/>
            <person name="Schuler E."/>
            <person name="Goker M."/>
            <person name="Rohde M."/>
            <person name="Bristow J."/>
            <person name="Eisen J.A."/>
            <person name="Markowitz V."/>
            <person name="Hugenholtz P."/>
            <person name="Kyrpides N.C."/>
            <person name="Klenk H.P."/>
        </authorList>
    </citation>
    <scope>NUCLEOTIDE SEQUENCE [LARGE SCALE GENOMIC DNA]</scope>
    <source>
        <strain evidence="17 18">DSM 5692</strain>
    </source>
</reference>
<dbReference type="STRING" id="485915.Dret_1895"/>
<dbReference type="InterPro" id="IPR013264">
    <property type="entry name" value="DNAG_N"/>
</dbReference>
<dbReference type="InterPro" id="IPR002694">
    <property type="entry name" value="Znf_CHC2"/>
</dbReference>
<keyword evidence="5 12" id="KW-0235">DNA replication</keyword>
<dbReference type="PROSITE" id="PS50880">
    <property type="entry name" value="TOPRIM"/>
    <property type="match status" value="1"/>
</dbReference>
<dbReference type="EC" id="2.7.7.101" evidence="12"/>
<dbReference type="HAMAP" id="MF_00974">
    <property type="entry name" value="DNA_primase_DnaG"/>
    <property type="match status" value="1"/>
</dbReference>
<dbReference type="InterPro" id="IPR050219">
    <property type="entry name" value="DnaG_primase"/>
</dbReference>
<dbReference type="Pfam" id="PF01807">
    <property type="entry name" value="Zn_ribbon_DnaG"/>
    <property type="match status" value="1"/>
</dbReference>
<dbReference type="EMBL" id="CP001734">
    <property type="protein sequence ID" value="ACV69179.1"/>
    <property type="molecule type" value="Genomic_DNA"/>
</dbReference>
<keyword evidence="3 12" id="KW-0808">Transferase</keyword>
<name>C8X4F6_DESRD</name>
<keyword evidence="6 12" id="KW-0479">Metal-binding</keyword>
<keyword evidence="1 12" id="KW-0240">DNA-directed RNA polymerase</keyword>
<dbReference type="Gene3D" id="3.40.1360.10">
    <property type="match status" value="1"/>
</dbReference>
<feature type="zinc finger region" description="CHC2-type" evidence="12 14">
    <location>
        <begin position="39"/>
        <end position="63"/>
    </location>
</feature>
<dbReference type="RefSeq" id="WP_015752322.1">
    <property type="nucleotide sequence ID" value="NC_013223.1"/>
</dbReference>
<evidence type="ECO:0000256" key="13">
    <source>
        <dbReference type="PIRNR" id="PIRNR002811"/>
    </source>
</evidence>
<dbReference type="SUPFAM" id="SSF56731">
    <property type="entry name" value="DNA primase core"/>
    <property type="match status" value="1"/>
</dbReference>
<reference evidence="18" key="1">
    <citation type="submission" date="2009-09" db="EMBL/GenBank/DDBJ databases">
        <title>The complete chromosome of Desulfohalobium retbaense DSM 5692.</title>
        <authorList>
            <consortium name="US DOE Joint Genome Institute (JGI-PGF)"/>
            <person name="Lucas S."/>
            <person name="Copeland A."/>
            <person name="Lapidus A."/>
            <person name="Glavina del Rio T."/>
            <person name="Dalin E."/>
            <person name="Tice H."/>
            <person name="Bruce D."/>
            <person name="Goodwin L."/>
            <person name="Pitluck S."/>
            <person name="Kyrpides N."/>
            <person name="Mavromatis K."/>
            <person name="Ivanova N."/>
            <person name="Mikhailova N."/>
            <person name="Munk A.C."/>
            <person name="Brettin T."/>
            <person name="Detter J.C."/>
            <person name="Han C."/>
            <person name="Tapia R."/>
            <person name="Larimer F."/>
            <person name="Land M."/>
            <person name="Hauser L."/>
            <person name="Markowitz V."/>
            <person name="Cheng J.-F."/>
            <person name="Hugenholtz P."/>
            <person name="Woyke T."/>
            <person name="Wu D."/>
            <person name="Spring S."/>
            <person name="Klenk H.-P."/>
            <person name="Eisen J.A."/>
        </authorList>
    </citation>
    <scope>NUCLEOTIDE SEQUENCE [LARGE SCALE GENOMIC DNA]</scope>
    <source>
        <strain evidence="18">DSM 5692</strain>
    </source>
</reference>
<keyword evidence="8 12" id="KW-0862">Zinc</keyword>